<evidence type="ECO:0000256" key="2">
    <source>
        <dbReference type="ARBA" id="ARBA00023180"/>
    </source>
</evidence>
<keyword evidence="2" id="KW-0325">Glycoprotein</keyword>
<reference evidence="3 4" key="2">
    <citation type="submission" date="2020-04" db="EMBL/GenBank/DDBJ databases">
        <title>Complete genome sequence of Alteromonas pelagimontana 5.12T.</title>
        <authorList>
            <person name="Sinha R.K."/>
            <person name="Krishnan K.P."/>
            <person name="Kurian J.P."/>
        </authorList>
    </citation>
    <scope>NUCLEOTIDE SEQUENCE [LARGE SCALE GENOMIC DNA]</scope>
    <source>
        <strain evidence="3 4">5.12</strain>
    </source>
</reference>
<reference evidence="4" key="1">
    <citation type="submission" date="2014-12" db="EMBL/GenBank/DDBJ databases">
        <title>Complete genome sequence of a multi-drug resistant Klebsiella pneumoniae.</title>
        <authorList>
            <person name="Hua X."/>
            <person name="Chen Q."/>
            <person name="Li X."/>
            <person name="Feng Y."/>
            <person name="Ruan Z."/>
            <person name="Yu Y."/>
        </authorList>
    </citation>
    <scope>NUCLEOTIDE SEQUENCE [LARGE SCALE GENOMIC DNA]</scope>
    <source>
        <strain evidence="4">5.12</strain>
    </source>
</reference>
<evidence type="ECO:0000256" key="1">
    <source>
        <dbReference type="ARBA" id="ARBA00022723"/>
    </source>
</evidence>
<dbReference type="InterPro" id="IPR012334">
    <property type="entry name" value="Pectin_lyas_fold"/>
</dbReference>
<dbReference type="Gene3D" id="2.160.20.10">
    <property type="entry name" value="Single-stranded right-handed beta-helix, Pectin lyase-like"/>
    <property type="match status" value="1"/>
</dbReference>
<proteinExistence type="predicted"/>
<keyword evidence="1" id="KW-0479">Metal-binding</keyword>
<evidence type="ECO:0000313" key="3">
    <source>
        <dbReference type="EMBL" id="QJR81114.1"/>
    </source>
</evidence>
<dbReference type="OrthoDB" id="8737820at2"/>
<dbReference type="PANTHER" id="PTHR42970">
    <property type="entry name" value="PECTATE LYASE C-RELATED"/>
    <property type="match status" value="1"/>
</dbReference>
<protein>
    <recommendedName>
        <fullName evidence="5">Pectate lyase</fullName>
    </recommendedName>
</protein>
<dbReference type="AlphaFoldDB" id="A0A6M4MD49"/>
<sequence>MIIRYLRFRPGQHSPEGDAMTARRQHDIIIDHCSLSWANDEVGSFYNNENFTLQYSLLAESLRDSGHSKGEHGYGGIWGGKNASFLRNIVASHTSRNPRINGYRLGAPYSQSETLVDIRNNVIFNWGFKSVYGAEGGKFNLVDNVFIPGPASTVDWIFELWHREDISMGHGYIHCNAFAGTSDDAQADRSRITVVDMDKEKANAILDDFLVSKTFYNESAALSSDEAYQQLVQSGDVGATLPVQDSVDKHVLDMIRHPQTIKGDGIIDSELEVISSWQDYEAEFTQPVERK</sequence>
<organism evidence="3 4">
    <name type="scientific">Alteromonas pelagimontana</name>
    <dbReference type="NCBI Taxonomy" id="1858656"/>
    <lineage>
        <taxon>Bacteria</taxon>
        <taxon>Pseudomonadati</taxon>
        <taxon>Pseudomonadota</taxon>
        <taxon>Gammaproteobacteria</taxon>
        <taxon>Alteromonadales</taxon>
        <taxon>Alteromonadaceae</taxon>
        <taxon>Alteromonas/Salinimonas group</taxon>
        <taxon>Alteromonas</taxon>
    </lineage>
</organism>
<accession>A0A6M4MD49</accession>
<dbReference type="InterPro" id="IPR011050">
    <property type="entry name" value="Pectin_lyase_fold/virulence"/>
</dbReference>
<dbReference type="PANTHER" id="PTHR42970:SF1">
    <property type="entry name" value="PECTATE LYASE C-RELATED"/>
    <property type="match status" value="1"/>
</dbReference>
<dbReference type="SUPFAM" id="SSF51126">
    <property type="entry name" value="Pectin lyase-like"/>
    <property type="match status" value="1"/>
</dbReference>
<keyword evidence="4" id="KW-1185">Reference proteome</keyword>
<name>A0A6M4MD49_9ALTE</name>
<dbReference type="InterPro" id="IPR052063">
    <property type="entry name" value="Polysaccharide_Lyase_1"/>
</dbReference>
<dbReference type="EMBL" id="CP052766">
    <property type="protein sequence ID" value="QJR81114.1"/>
    <property type="molecule type" value="Genomic_DNA"/>
</dbReference>
<dbReference type="GO" id="GO:0046872">
    <property type="term" value="F:metal ion binding"/>
    <property type="evidence" value="ECO:0007669"/>
    <property type="project" value="UniProtKB-KW"/>
</dbReference>
<dbReference type="Proteomes" id="UP000219285">
    <property type="component" value="Chromosome"/>
</dbReference>
<dbReference type="RefSeq" id="WP_075607592.1">
    <property type="nucleotide sequence ID" value="NZ_CP052766.1"/>
</dbReference>
<gene>
    <name evidence="3" type="ORF">CA267_010160</name>
</gene>
<dbReference type="KEGG" id="apel:CA267_010160"/>
<evidence type="ECO:0008006" key="5">
    <source>
        <dbReference type="Google" id="ProtNLM"/>
    </source>
</evidence>
<evidence type="ECO:0000313" key="4">
    <source>
        <dbReference type="Proteomes" id="UP000219285"/>
    </source>
</evidence>